<dbReference type="EMBL" id="MZ420154">
    <property type="protein sequence ID" value="QYA18541.1"/>
    <property type="molecule type" value="Genomic_DNA"/>
</dbReference>
<sequence length="772" mass="87088">MTTHLKNWQNSCAVDCIFMTMLDGQPDYYRSRMVGDKVPDINAACLDAARVNLNAQALQTAMNETMDIIDGKNTQTDKCINLRNLLNKCDKFVYEKDAGSGTYVISSAVDVYENLAKMYHMEVHGIKDLLHLPTVCGIEWMSTGRRPYNLRDVNSDVLVIHNELRLHSDDNIPTDSAMHWIGPTLLDGKYELYGAVSNIRGAHFVSRYIDRRGKWVFSDDLNPRKVDIPDLDKYPALREELLKWGGKSTMYKSEETPVLWFYRKTNKNPSAFVPSTITQEELFTLLHPLTQRQDGRYRNALINFTVNNLLAPIVDIKSGLFGHIRAMFLPTPNANYMHHLQAIHGELVAIGGVTRNNFMNKVMGAFAFFANSEYKVALPSGHVVHRSQFVIDIAPEERLTEIESSAIFLSNTLINRIKAEKDVSEGMQHMNDLRLTKSWCTFTFDNETLTAKVRSGNSVIIVNNYSSRPESNVQSINRPDMGIDAKDPTVVLSGINVRNAADEKQTKMLRLVQRMTDDIANTVKRFGADPPRWSNDNDKVIVLKGNGLIDDATKTKLVALRQQIQNSGGQLIRVMLYIGRRLYIFCSNILDCDWVYVFDMTDRGNLSDTMKDYITGAIDNVASILFPDRWIEASYRISPPSLSRPVAAPEQQFGLAAIILSMVRQAASLYSIDLYLSEKMEKLTESDASTTVVSGFNNIENHVRNLSNLVTSIDLSVNPATKAPLLPTEKWWDFVPASVNVNFLVDLCKKLKPNATCDREKNAAEILQTLMQ</sequence>
<evidence type="ECO:0000313" key="1">
    <source>
        <dbReference type="EMBL" id="QYA18541.1"/>
    </source>
</evidence>
<accession>A0A8F8KP82</accession>
<gene>
    <name evidence="1" type="ORF">KOM_12_272</name>
</gene>
<name>A0A8F8KP82_9VIRU</name>
<organism evidence="1">
    <name type="scientific">Clandestinovirus</name>
    <dbReference type="NCBI Taxonomy" id="2831644"/>
    <lineage>
        <taxon>Viruses</taxon>
    </lineage>
</organism>
<proteinExistence type="predicted"/>
<reference evidence="1" key="1">
    <citation type="submission" date="2021-06" db="EMBL/GenBank/DDBJ databases">
        <authorList>
            <person name="Rolland C."/>
        </authorList>
    </citation>
    <scope>NUCLEOTIDE SEQUENCE</scope>
    <source>
        <strain evidence="1">347.936635</strain>
    </source>
</reference>
<protein>
    <submittedName>
        <fullName evidence="1">Uncharacterized protein</fullName>
    </submittedName>
</protein>